<dbReference type="GO" id="GO:0005634">
    <property type="term" value="C:nucleus"/>
    <property type="evidence" value="ECO:0007669"/>
    <property type="project" value="TreeGrafter"/>
</dbReference>
<feature type="compositionally biased region" description="Acidic residues" evidence="2">
    <location>
        <begin position="360"/>
        <end position="382"/>
    </location>
</feature>
<evidence type="ECO:0000259" key="3">
    <source>
        <dbReference type="PROSITE" id="PS51253"/>
    </source>
</evidence>
<feature type="domain" description="HTH CENPB-type" evidence="3">
    <location>
        <begin position="19"/>
        <end position="91"/>
    </location>
</feature>
<evidence type="ECO:0000256" key="1">
    <source>
        <dbReference type="ARBA" id="ARBA00023125"/>
    </source>
</evidence>
<dbReference type="EnsemblMetazoa" id="G26501.1">
    <property type="protein sequence ID" value="G26501.1:cds"/>
    <property type="gene ID" value="G26501"/>
</dbReference>
<dbReference type="Pfam" id="PF03221">
    <property type="entry name" value="HTH_Tnp_Tc5"/>
    <property type="match status" value="1"/>
</dbReference>
<evidence type="ECO:0000313" key="4">
    <source>
        <dbReference type="EnsemblMetazoa" id="G26501.1:cds"/>
    </source>
</evidence>
<dbReference type="Gene3D" id="1.10.10.60">
    <property type="entry name" value="Homeodomain-like"/>
    <property type="match status" value="1"/>
</dbReference>
<dbReference type="InterPro" id="IPR004875">
    <property type="entry name" value="DDE_SF_endonuclease_dom"/>
</dbReference>
<dbReference type="InterPro" id="IPR009057">
    <property type="entry name" value="Homeodomain-like_sf"/>
</dbReference>
<sequence length="406" mass="46935">MRLWRRQRDRLQQLPKTKMAERGRSALFPNIEAELLNWVTERRLQGYGVSTAEIRITALKIAKKDPKARDFKASTDWCYSFLKRHNLSIRRRTHISQKLPEDYEEKLSNFQSFVIKMRKRNRYSLSQIGNADQTPLTFDLPADTTVNPKGASTVSIKTTGNEKNRFTVMLACTADGGKLPPYVVFKRKTMPKLQFPKGIFVNVHPNGWFDDDITKDWIRKVWGRRPGADRGLLVLDAFRCHRSEAVKNILKETHQTDIAIIPGGMTSVLQPLDVSVNKPMKVALRQKWNSWMSGDQHTYTAQGRMRKPELDTICTWIKEAWEELDPQIIVRAFKKCCISNALDGSEDDILWEETPSTSTEDSDTEEDCDRNDIVYDDDSEDETPLSVLRDIYRMFGESDDEEFEGF</sequence>
<dbReference type="GO" id="GO:0003677">
    <property type="term" value="F:DNA binding"/>
    <property type="evidence" value="ECO:0007669"/>
    <property type="project" value="UniProtKB-KW"/>
</dbReference>
<dbReference type="EnsemblMetazoa" id="G26501.3">
    <property type="protein sequence ID" value="G26501.3:cds"/>
    <property type="gene ID" value="G26501"/>
</dbReference>
<organism evidence="4 5">
    <name type="scientific">Magallana gigas</name>
    <name type="common">Pacific oyster</name>
    <name type="synonym">Crassostrea gigas</name>
    <dbReference type="NCBI Taxonomy" id="29159"/>
    <lineage>
        <taxon>Eukaryota</taxon>
        <taxon>Metazoa</taxon>
        <taxon>Spiralia</taxon>
        <taxon>Lophotrochozoa</taxon>
        <taxon>Mollusca</taxon>
        <taxon>Bivalvia</taxon>
        <taxon>Autobranchia</taxon>
        <taxon>Pteriomorphia</taxon>
        <taxon>Ostreida</taxon>
        <taxon>Ostreoidea</taxon>
        <taxon>Ostreidae</taxon>
        <taxon>Magallana</taxon>
    </lineage>
</organism>
<keyword evidence="5" id="KW-1185">Reference proteome</keyword>
<proteinExistence type="predicted"/>
<dbReference type="SUPFAM" id="SSF46689">
    <property type="entry name" value="Homeodomain-like"/>
    <property type="match status" value="1"/>
</dbReference>
<evidence type="ECO:0000313" key="5">
    <source>
        <dbReference type="Proteomes" id="UP000005408"/>
    </source>
</evidence>
<dbReference type="InterPro" id="IPR050863">
    <property type="entry name" value="CenT-Element_Derived"/>
</dbReference>
<dbReference type="EnsemblMetazoa" id="G26501.2">
    <property type="protein sequence ID" value="G26501.2:cds"/>
    <property type="gene ID" value="G26501"/>
</dbReference>
<dbReference type="AlphaFoldDB" id="A0A8W8L5U9"/>
<dbReference type="PANTHER" id="PTHR19303:SF74">
    <property type="entry name" value="POGO TRANSPOSABLE ELEMENT WITH KRAB DOMAIN"/>
    <property type="match status" value="1"/>
</dbReference>
<dbReference type="PROSITE" id="PS51253">
    <property type="entry name" value="HTH_CENPB"/>
    <property type="match status" value="1"/>
</dbReference>
<dbReference type="PANTHER" id="PTHR19303">
    <property type="entry name" value="TRANSPOSON"/>
    <property type="match status" value="1"/>
</dbReference>
<dbReference type="InterPro" id="IPR006600">
    <property type="entry name" value="HTH_CenpB_DNA-bd_dom"/>
</dbReference>
<dbReference type="Pfam" id="PF03184">
    <property type="entry name" value="DDE_1"/>
    <property type="match status" value="1"/>
</dbReference>
<keyword evidence="1" id="KW-0238">DNA-binding</keyword>
<protein>
    <recommendedName>
        <fullName evidence="3">HTH CENPB-type domain-containing protein</fullName>
    </recommendedName>
</protein>
<reference evidence="4" key="1">
    <citation type="submission" date="2022-08" db="UniProtKB">
        <authorList>
            <consortium name="EnsemblMetazoa"/>
        </authorList>
    </citation>
    <scope>IDENTIFICATION</scope>
    <source>
        <strain evidence="4">05x7-T-G4-1.051#20</strain>
    </source>
</reference>
<evidence type="ECO:0000256" key="2">
    <source>
        <dbReference type="SAM" id="MobiDB-lite"/>
    </source>
</evidence>
<name>A0A8W8L5U9_MAGGI</name>
<accession>A0A8W8L5U9</accession>
<dbReference type="Proteomes" id="UP000005408">
    <property type="component" value="Unassembled WGS sequence"/>
</dbReference>
<dbReference type="SMART" id="SM00674">
    <property type="entry name" value="CENPB"/>
    <property type="match status" value="1"/>
</dbReference>
<feature type="region of interest" description="Disordered" evidence="2">
    <location>
        <begin position="348"/>
        <end position="382"/>
    </location>
</feature>